<dbReference type="PANTHER" id="PTHR12526">
    <property type="entry name" value="GLYCOSYLTRANSFERASE"/>
    <property type="match status" value="1"/>
</dbReference>
<dbReference type="RefSeq" id="WP_311580764.1">
    <property type="nucleotide sequence ID" value="NZ_JAVRIF010000004.1"/>
</dbReference>
<dbReference type="SUPFAM" id="SSF53756">
    <property type="entry name" value="UDP-Glycosyltransferase/glycogen phosphorylase"/>
    <property type="match status" value="1"/>
</dbReference>
<keyword evidence="4" id="KW-1185">Reference proteome</keyword>
<dbReference type="EMBL" id="JAVRIF010000004">
    <property type="protein sequence ID" value="MDT0603815.1"/>
    <property type="molecule type" value="Genomic_DNA"/>
</dbReference>
<dbReference type="InterPro" id="IPR001296">
    <property type="entry name" value="Glyco_trans_1"/>
</dbReference>
<dbReference type="EC" id="2.4.-.-" evidence="3"/>
<protein>
    <submittedName>
        <fullName evidence="3">Glycosyltransferase</fullName>
        <ecNumber evidence="3">2.4.-.-</ecNumber>
    </submittedName>
</protein>
<dbReference type="PANTHER" id="PTHR12526:SF637">
    <property type="entry name" value="GLYCOSYLTRANSFERASE EPSF-RELATED"/>
    <property type="match status" value="1"/>
</dbReference>
<organism evidence="3 4">
    <name type="scientific">Thalassotalea castellviae</name>
    <dbReference type="NCBI Taxonomy" id="3075612"/>
    <lineage>
        <taxon>Bacteria</taxon>
        <taxon>Pseudomonadati</taxon>
        <taxon>Pseudomonadota</taxon>
        <taxon>Gammaproteobacteria</taxon>
        <taxon>Alteromonadales</taxon>
        <taxon>Colwelliaceae</taxon>
        <taxon>Thalassotalea</taxon>
    </lineage>
</organism>
<comment type="caution">
    <text evidence="3">The sequence shown here is derived from an EMBL/GenBank/DDBJ whole genome shotgun (WGS) entry which is preliminary data.</text>
</comment>
<gene>
    <name evidence="3" type="ORF">RM573_09430</name>
</gene>
<dbReference type="Pfam" id="PF00534">
    <property type="entry name" value="Glycos_transf_1"/>
    <property type="match status" value="1"/>
</dbReference>
<evidence type="ECO:0000313" key="4">
    <source>
        <dbReference type="Proteomes" id="UP001266357"/>
    </source>
</evidence>
<dbReference type="Gene3D" id="3.40.50.2000">
    <property type="entry name" value="Glycogen Phosphorylase B"/>
    <property type="match status" value="2"/>
</dbReference>
<feature type="domain" description="Glycosyl transferase family 1" evidence="1">
    <location>
        <begin position="189"/>
        <end position="342"/>
    </location>
</feature>
<reference evidence="3 4" key="1">
    <citation type="submission" date="2023-09" db="EMBL/GenBank/DDBJ databases">
        <authorList>
            <person name="Rey-Velasco X."/>
        </authorList>
    </citation>
    <scope>NUCLEOTIDE SEQUENCE [LARGE SCALE GENOMIC DNA]</scope>
    <source>
        <strain evidence="3 4">W431</strain>
    </source>
</reference>
<sequence>MLTKLSSLLIITNLYPVPWAPNRASFNKQQFDLLSEHLQINLIVLMPWTEWFQQRSFWKKHHNIIACPYFYFPKIGRRFVPFFQYLSLLFMLPWIKKSKPTAMLASWCFPDAIAAAKLNLHLKLPFFVKVHGTDVNENCQYLPRRKLIKNWLSSAKVIFCASKALGDKLVDTGIPQEKICVNYNGVNPKIFFPAPKKKSIKKLVFVGSLIPTKGVNELVIAFINLSKRDFEVTLDIIGGGPMIESLKKLASEHGLIERMKIHGSIPLKEVAGFIRRANFLVLPSYREGVPNVLLESFASATPVIATNVGGIPEVVTEDTGIIVDAQNSVALEKAIENAFERNWVTDKILQHAKTFDWQRNINNVLEHMV</sequence>
<dbReference type="Proteomes" id="UP001266357">
    <property type="component" value="Unassembled WGS sequence"/>
</dbReference>
<feature type="domain" description="Glycosyltransferase subfamily 4-like N-terminal" evidence="2">
    <location>
        <begin position="62"/>
        <end position="188"/>
    </location>
</feature>
<dbReference type="GO" id="GO:0016757">
    <property type="term" value="F:glycosyltransferase activity"/>
    <property type="evidence" value="ECO:0007669"/>
    <property type="project" value="UniProtKB-KW"/>
</dbReference>
<evidence type="ECO:0000259" key="2">
    <source>
        <dbReference type="Pfam" id="PF13439"/>
    </source>
</evidence>
<evidence type="ECO:0000259" key="1">
    <source>
        <dbReference type="Pfam" id="PF00534"/>
    </source>
</evidence>
<keyword evidence="3" id="KW-0328">Glycosyltransferase</keyword>
<accession>A0ABU3A1Z4</accession>
<dbReference type="InterPro" id="IPR028098">
    <property type="entry name" value="Glyco_trans_4-like_N"/>
</dbReference>
<proteinExistence type="predicted"/>
<evidence type="ECO:0000313" key="3">
    <source>
        <dbReference type="EMBL" id="MDT0603815.1"/>
    </source>
</evidence>
<name>A0ABU3A1Z4_9GAMM</name>
<dbReference type="Pfam" id="PF13439">
    <property type="entry name" value="Glyco_transf_4"/>
    <property type="match status" value="1"/>
</dbReference>
<keyword evidence="3" id="KW-0808">Transferase</keyword>